<name>A0ACC2N5N1_9HYME</name>
<dbReference type="EMBL" id="CM056744">
    <property type="protein sequence ID" value="KAJ8666268.1"/>
    <property type="molecule type" value="Genomic_DNA"/>
</dbReference>
<evidence type="ECO:0000313" key="2">
    <source>
        <dbReference type="Proteomes" id="UP001239111"/>
    </source>
</evidence>
<evidence type="ECO:0000313" key="1">
    <source>
        <dbReference type="EMBL" id="KAJ8666268.1"/>
    </source>
</evidence>
<dbReference type="Proteomes" id="UP001239111">
    <property type="component" value="Chromosome 4"/>
</dbReference>
<proteinExistence type="predicted"/>
<sequence length="261" mass="30475">MNSPKGKEAEYGKLTVKHLKDRLAAIGAKLGGRKKELIERLILYELNANFGHELVDDVPDERMKTPVETTYKDLHAGCPMPAFTRDSLLSFSKRYEKRIDEGQGMYTDGYLLLVRFAMPNDQECGLFVSKDYPFICGTPDRLLCYVNLLEVKCPYSSRHYMMKEVTVPYLGRDQDGYLRLEKKHPYYYQVQGQMLVTNRAYCDLVVWTFVDMHHETIERDPDFIQEMLKTLIDFYDKHLKPAILKKYLYRNTDNFCSCPGT</sequence>
<accession>A0ACC2N5N1</accession>
<reference evidence="1" key="1">
    <citation type="submission" date="2023-04" db="EMBL/GenBank/DDBJ databases">
        <title>A chromosome-level genome assembly of the parasitoid wasp Eretmocerus hayati.</title>
        <authorList>
            <person name="Zhong Y."/>
            <person name="Liu S."/>
            <person name="Liu Y."/>
        </authorList>
    </citation>
    <scope>NUCLEOTIDE SEQUENCE</scope>
    <source>
        <strain evidence="1">ZJU_SS_LIU_2023</strain>
    </source>
</reference>
<gene>
    <name evidence="1" type="ORF">QAD02_007930</name>
</gene>
<protein>
    <submittedName>
        <fullName evidence="1">Uncharacterized protein</fullName>
    </submittedName>
</protein>
<keyword evidence="2" id="KW-1185">Reference proteome</keyword>
<comment type="caution">
    <text evidence="1">The sequence shown here is derived from an EMBL/GenBank/DDBJ whole genome shotgun (WGS) entry which is preliminary data.</text>
</comment>
<organism evidence="1 2">
    <name type="scientific">Eretmocerus hayati</name>
    <dbReference type="NCBI Taxonomy" id="131215"/>
    <lineage>
        <taxon>Eukaryota</taxon>
        <taxon>Metazoa</taxon>
        <taxon>Ecdysozoa</taxon>
        <taxon>Arthropoda</taxon>
        <taxon>Hexapoda</taxon>
        <taxon>Insecta</taxon>
        <taxon>Pterygota</taxon>
        <taxon>Neoptera</taxon>
        <taxon>Endopterygota</taxon>
        <taxon>Hymenoptera</taxon>
        <taxon>Apocrita</taxon>
        <taxon>Proctotrupomorpha</taxon>
        <taxon>Chalcidoidea</taxon>
        <taxon>Aphelinidae</taxon>
        <taxon>Aphelininae</taxon>
        <taxon>Eretmocerus</taxon>
    </lineage>
</organism>